<accession>A0ABQ7VSZ2</accession>
<comment type="caution">
    <text evidence="1">The sequence shown here is derived from an EMBL/GenBank/DDBJ whole genome shotgun (WGS) entry which is preliminary data.</text>
</comment>
<evidence type="ECO:0000313" key="1">
    <source>
        <dbReference type="EMBL" id="KAH0771013.1"/>
    </source>
</evidence>
<evidence type="ECO:0008006" key="3">
    <source>
        <dbReference type="Google" id="ProtNLM"/>
    </source>
</evidence>
<dbReference type="Proteomes" id="UP000826656">
    <property type="component" value="Unassembled WGS sequence"/>
</dbReference>
<reference evidence="1 2" key="1">
    <citation type="journal article" date="2021" name="bioRxiv">
        <title>Chromosome-scale and haplotype-resolved genome assembly of a tetraploid potato cultivar.</title>
        <authorList>
            <person name="Sun H."/>
            <person name="Jiao W.-B."/>
            <person name="Krause K."/>
            <person name="Campoy J.A."/>
            <person name="Goel M."/>
            <person name="Folz-Donahue K."/>
            <person name="Kukat C."/>
            <person name="Huettel B."/>
            <person name="Schneeberger K."/>
        </authorList>
    </citation>
    <scope>NUCLEOTIDE SEQUENCE [LARGE SCALE GENOMIC DNA]</scope>
    <source>
        <strain evidence="1">SolTubOtavaFocal</strain>
        <tissue evidence="1">Leaves</tissue>
    </source>
</reference>
<protein>
    <recommendedName>
        <fullName evidence="3">DUF4283 domain-containing protein</fullName>
    </recommendedName>
</protein>
<gene>
    <name evidence="1" type="ORF">KY290_014994</name>
</gene>
<evidence type="ECO:0000313" key="2">
    <source>
        <dbReference type="Proteomes" id="UP000826656"/>
    </source>
</evidence>
<dbReference type="EMBL" id="JAIVGD010000011">
    <property type="protein sequence ID" value="KAH0771013.1"/>
    <property type="molecule type" value="Genomic_DNA"/>
</dbReference>
<name>A0ABQ7VSZ2_SOLTU</name>
<keyword evidence="2" id="KW-1185">Reference proteome</keyword>
<sequence>MDSIRLGTPWLYDRYLLNAHPWELRLKSDSVVFNECNMWVQLWNVSLHRMSGDVGRKIGQVLGGTIAVKKSNQLQPREIATYESEEGTSFANKTQILDIGLGEEDKCSKLPHDKNTYDATTNENEDAAQMNTKDLTENINQGIIIANQIGGHRGINTIQAGTKDQQQKRIKSWRSERPALNGFPLHNEGYGVELSRPGGILDSSLFEGDNASSLSKYDFLK</sequence>
<proteinExistence type="predicted"/>
<organism evidence="1 2">
    <name type="scientific">Solanum tuberosum</name>
    <name type="common">Potato</name>
    <dbReference type="NCBI Taxonomy" id="4113"/>
    <lineage>
        <taxon>Eukaryota</taxon>
        <taxon>Viridiplantae</taxon>
        <taxon>Streptophyta</taxon>
        <taxon>Embryophyta</taxon>
        <taxon>Tracheophyta</taxon>
        <taxon>Spermatophyta</taxon>
        <taxon>Magnoliopsida</taxon>
        <taxon>eudicotyledons</taxon>
        <taxon>Gunneridae</taxon>
        <taxon>Pentapetalae</taxon>
        <taxon>asterids</taxon>
        <taxon>lamiids</taxon>
        <taxon>Solanales</taxon>
        <taxon>Solanaceae</taxon>
        <taxon>Solanoideae</taxon>
        <taxon>Solaneae</taxon>
        <taxon>Solanum</taxon>
    </lineage>
</organism>